<sequence>MFANTQSGGMDVAAPDVCLTPATPSPVPVPYPNMAQGPTGVTNAMNILFAGAPVHNLMTKCPMTTGDNSGVNMGVVSGTVMGSSQHTLGANAVLVKKFPATRLSSSTMQNSTNAVGCRIIPSQHKVQILST</sequence>
<keyword evidence="4" id="KW-1185">Reference proteome</keyword>
<name>A0A1N6MYC9_9GAMM</name>
<dbReference type="RefSeq" id="WP_086953310.1">
    <property type="nucleotide sequence ID" value="NZ_CAWNQC010000001.1"/>
</dbReference>
<evidence type="ECO:0000313" key="1">
    <source>
        <dbReference type="EMBL" id="PHM38720.1"/>
    </source>
</evidence>
<dbReference type="Pfam" id="PF13665">
    <property type="entry name" value="Tox-PAAR-like"/>
    <property type="match status" value="1"/>
</dbReference>
<dbReference type="AlphaFoldDB" id="A0A1N6MYC9"/>
<gene>
    <name evidence="1" type="ORF">Xinn_00001</name>
    <name evidence="2" type="ORF">XIS1_460161</name>
</gene>
<evidence type="ECO:0000313" key="2">
    <source>
        <dbReference type="EMBL" id="SIP73846.1"/>
    </source>
</evidence>
<reference evidence="1 4" key="3">
    <citation type="journal article" date="2017" name="Nat. Microbiol.">
        <title>Natural product diversity associated with the nematode symbionts Photorhabdus and Xenorhabdus.</title>
        <authorList>
            <person name="Tobias N.J."/>
            <person name="Wolff H."/>
            <person name="Djahanschiri B."/>
            <person name="Grundmann F."/>
            <person name="Kronenwerth M."/>
            <person name="Shi Y.M."/>
            <person name="Simonyi S."/>
            <person name="Grun P."/>
            <person name="Shapiro-Ilan D."/>
            <person name="Pidot S.J."/>
            <person name="Stinear T.P."/>
            <person name="Ebersberger I."/>
            <person name="Bode H.B."/>
        </authorList>
    </citation>
    <scope>NUCLEOTIDE SEQUENCE [LARGE SCALE GENOMIC DNA]</scope>
    <source>
        <strain evidence="1 4">DSM 16336</strain>
    </source>
</reference>
<protein>
    <submittedName>
        <fullName evidence="2">Uncharacterized protein</fullName>
    </submittedName>
</protein>
<organism evidence="2 3">
    <name type="scientific">Xenorhabdus innexi</name>
    <dbReference type="NCBI Taxonomy" id="290109"/>
    <lineage>
        <taxon>Bacteria</taxon>
        <taxon>Pseudomonadati</taxon>
        <taxon>Pseudomonadota</taxon>
        <taxon>Gammaproteobacteria</taxon>
        <taxon>Enterobacterales</taxon>
        <taxon>Morganellaceae</taxon>
        <taxon>Xenorhabdus</taxon>
    </lineage>
</organism>
<reference evidence="2" key="2">
    <citation type="submission" date="2016-12" db="EMBL/GenBank/DDBJ databases">
        <authorList>
            <person name="Song W.-J."/>
            <person name="Kurnit D.M."/>
        </authorList>
    </citation>
    <scope>NUCLEOTIDE SEQUENCE [LARGE SCALE GENOMIC DNA]</scope>
    <source>
        <strain evidence="2">HGB1681</strain>
    </source>
</reference>
<dbReference type="Proteomes" id="UP000196435">
    <property type="component" value="Unassembled WGS sequence"/>
</dbReference>
<dbReference type="EMBL" id="FTLG01000188">
    <property type="protein sequence ID" value="SIP73846.1"/>
    <property type="molecule type" value="Genomic_DNA"/>
</dbReference>
<evidence type="ECO:0000313" key="3">
    <source>
        <dbReference type="Proteomes" id="UP000196435"/>
    </source>
</evidence>
<dbReference type="Proteomes" id="UP000224871">
    <property type="component" value="Unassembled WGS sequence"/>
</dbReference>
<proteinExistence type="predicted"/>
<dbReference type="EMBL" id="NIBU01000001">
    <property type="protein sequence ID" value="PHM38720.1"/>
    <property type="molecule type" value="Genomic_DNA"/>
</dbReference>
<reference evidence="3" key="1">
    <citation type="submission" date="2016-12" db="EMBL/GenBank/DDBJ databases">
        <authorList>
            <person name="Gaudriault S."/>
        </authorList>
    </citation>
    <scope>NUCLEOTIDE SEQUENCE [LARGE SCALE GENOMIC DNA]</scope>
    <source>
        <strain evidence="3">HGB1681 (deposited as PTA-6826 in the American Type Culture Collection)</strain>
    </source>
</reference>
<accession>A0A1N6MYC9</accession>
<dbReference type="OrthoDB" id="8852350at2"/>
<evidence type="ECO:0000313" key="4">
    <source>
        <dbReference type="Proteomes" id="UP000224871"/>
    </source>
</evidence>